<dbReference type="Proteomes" id="UP000004016">
    <property type="component" value="Unassembled WGS sequence"/>
</dbReference>
<evidence type="ECO:0000313" key="1">
    <source>
        <dbReference type="EMBL" id="EDM61654.1"/>
    </source>
</evidence>
<reference evidence="1 2" key="2">
    <citation type="submission" date="2007-04" db="EMBL/GenBank/DDBJ databases">
        <title>Draft genome sequence of Dorea longicatena (DSM 13814).</title>
        <authorList>
            <person name="Sudarsanam P."/>
            <person name="Ley R."/>
            <person name="Guruge J."/>
            <person name="Turnbaugh P.J."/>
            <person name="Mahowald M."/>
            <person name="Liep D."/>
            <person name="Gordon J."/>
        </authorList>
    </citation>
    <scope>NUCLEOTIDE SEQUENCE [LARGE SCALE GENOMIC DNA]</scope>
    <source>
        <strain evidence="1 2">DSM 13814</strain>
    </source>
</reference>
<sequence>KENYSEQTFNVEKKKKKGIRKLVVFLNWNELDFKSESNRN</sequence>
<feature type="non-terminal residue" evidence="1">
    <location>
        <position position="1"/>
    </location>
</feature>
<evidence type="ECO:0000313" key="2">
    <source>
        <dbReference type="Proteomes" id="UP000004016"/>
    </source>
</evidence>
<dbReference type="AlphaFoldDB" id="A6BKY1"/>
<proteinExistence type="predicted"/>
<dbReference type="EMBL" id="AAXB02000032">
    <property type="protein sequence ID" value="EDM61654.1"/>
    <property type="molecule type" value="Genomic_DNA"/>
</dbReference>
<gene>
    <name evidence="1" type="ORF">DORLON_02992</name>
</gene>
<reference evidence="1 2" key="1">
    <citation type="submission" date="2007-03" db="EMBL/GenBank/DDBJ databases">
        <authorList>
            <person name="Fulton L."/>
            <person name="Clifton S."/>
            <person name="Fulton B."/>
            <person name="Xu J."/>
            <person name="Minx P."/>
            <person name="Pepin K.H."/>
            <person name="Johnson M."/>
            <person name="Thiruvilangam P."/>
            <person name="Bhonagiri V."/>
            <person name="Nash W.E."/>
            <person name="Mardis E.R."/>
            <person name="Wilson R.K."/>
        </authorList>
    </citation>
    <scope>NUCLEOTIDE SEQUENCE [LARGE SCALE GENOMIC DNA]</scope>
    <source>
        <strain evidence="1 2">DSM 13814</strain>
    </source>
</reference>
<organism evidence="1 2">
    <name type="scientific">Dorea longicatena DSM 13814</name>
    <dbReference type="NCBI Taxonomy" id="411462"/>
    <lineage>
        <taxon>Bacteria</taxon>
        <taxon>Bacillati</taxon>
        <taxon>Bacillota</taxon>
        <taxon>Clostridia</taxon>
        <taxon>Lachnospirales</taxon>
        <taxon>Lachnospiraceae</taxon>
        <taxon>Dorea</taxon>
    </lineage>
</organism>
<accession>A6BKY1</accession>
<protein>
    <submittedName>
        <fullName evidence="1">Uncharacterized protein</fullName>
    </submittedName>
</protein>
<name>A6BKY1_9FIRM</name>
<comment type="caution">
    <text evidence="1">The sequence shown here is derived from an EMBL/GenBank/DDBJ whole genome shotgun (WGS) entry which is preliminary data.</text>
</comment>
<dbReference type="HOGENOM" id="CLU_3281057_0_0_9"/>